<dbReference type="GO" id="GO:0030866">
    <property type="term" value="P:cortical actin cytoskeleton organization"/>
    <property type="evidence" value="ECO:0007669"/>
    <property type="project" value="EnsemblFungi"/>
</dbReference>
<sequence>MRELDILLALCTVDAARIDSSNATTLVERISDYLPEAHTQLFVPSPFLQDIRPSPWEALSYNITNALLNLGSNHAHVEANVKEKIDAYIQNCIQSSSAVPSLQDANVDWDKEVEYKEAAEISTVTLSLVGFLRAVADHAQFWSISEQLRLIQQLRSILSDRFLTAVEAAASLVRSSSGPNPAFHSWRKYMRRYAALGQPMGAMLLQKGFIEFVLASTSLLVKSPSVAPKSRPLDLYLTGASLSRVSSDNIDDSMLEYLADVIRDVLKVLDEGSDYLQLGSIWQQRLALAVKASALEAFLYCMVVDEDIADADALSSWLEDTIVNPAHMANDALAKVASRSIAVIARYIPESAGNLARILLRFIVQGTSQGSAVAIAAESLAYILRMLSQDAIITTLYSLGNVLSSNTASEKPHQTNLFAADSVVHHQSSLVYNNQERAGSVLSLSMSGDEETSNVCGNVARAVVTIATSCNDPKIMALAQSMILQKMGRVNLFVDARIIEESAALAIGGHETEFKALLKFYSRANIDSRLRGNKLITEAILRARIHLAQNLDIESALYRIYLVHLLERIVTKGEMMEGDAKQGPDKDVASHEIMPLVKPLAVLLSRRPRSALPDRAADDGEIQDMVREAWFNIAVHGVTAGSVLAQEYYHDLLVFAQYTQALVDEDRAELLEGDVDLNTILRRGMSSSQSSAQKHNLLELLPSREHDIKHLTYPQLVFLHAAYLVESLRASSGDCVTILKYFLDPALQTSEFGRCLSSIADEVVRIYLGKLLTGEFAEFSAPLASRQLAQLLVGCCSRMQKVQEVAVIAADRIITQAPSVLCQKSALFALLELLTLMWSSCLEAEVDEYEWSPTLTSTRAKVTIELSDDYAFRRRTLTSFHAQSRKWVTGIICVAPLDVKGLLQTYLSEFDDIGSYGHIALGRTFASDMGAIIPPTDHRLASIEGHGDNASINIASDFIAQYTTRQEYRYVSLPDQGQSWLRSPQINGEQEQRLVDKSAGLSEEANMILSDLSKRTADGQFASIAEIRDDLRRAAALLCRSKRSQSAIIHHLVSIPFQVFDKESIKFGISLWLGVINENPRMEARILTEVALEWEKTIDRRVGIFNEKFMQKDPFYIKEEYAPSDKSILLRVQHTAQNTISPHLRLLQFFQSHFHAIRLGSPNTQRTFLTLILKTLDGFRKSKGHPLTREIYCLAVYFALQILRYNTLLTKVGQWNLKDALLSAALSWFRHPPSWSFGGNRLQVKAEIKLMTDIQAALQLTQNIGRAEYGARKSLQPRQELLHLLLENEKARLTVWLYPIEPEHNFPVVSPASISHLVRVAWAEHPKLAVTLVTRFPSDNVRRDVRFLLLNFPDKAIDVSEALEVLLGPSLPNDVNFQLRYLLYWAPVNPMHAVTYFLPAYGNHPFVLQYALRALESHSIDVTFFYVPQIVQSLRYDALGYIEQYIIETGKFSQLFAHQIIWNMKANAYKDEESEVPDSVKPVLDKVMDSLIASFTGDDKDFYEREFDFFGEVTSISGKLRPFIKKSKPEKKAKIEEELRKIQVEVGVYLPSNPEGVVVGIDRKSGKPLQSHAKAPFMATFRIRKEREDEAEVNGAMVEKAKNAPHQRRAKNMSITPARSVRTREETKPTSYEVWQSAIFKVGDDCRQDVLSLQIIAAFRGIFNNCGLDVYVYPYRVTATAPGCGVIDVLPNSISRDMLGREAVNGLYEYFVTKYGGEHSIRFQAARANFVKSMAAYSVISYLLQFKDRHNGNIMVDDAGHILHIDFGFIFDIAPGGVKFERAPFKLTSEMISVMGGSTSSQSYRWFEELTVKAFLASRPYTEKLCHLVSLMLDSGLPCFKPETIANLRRRFVLEKSEREAAEHMRGLIRKSEGALSTKGYDQFQLLTNGIPY</sequence>
<proteinExistence type="inferred from homology"/>
<evidence type="ECO:0000259" key="6">
    <source>
        <dbReference type="PROSITE" id="PS51545"/>
    </source>
</evidence>
<dbReference type="InterPro" id="IPR011009">
    <property type="entry name" value="Kinase-like_dom_sf"/>
</dbReference>
<dbReference type="PANTHER" id="PTHR10048">
    <property type="entry name" value="PHOSPHATIDYLINOSITOL KINASE"/>
    <property type="match status" value="1"/>
</dbReference>
<dbReference type="Gene3D" id="1.10.1070.11">
    <property type="entry name" value="Phosphatidylinositol 3-/4-kinase, catalytic domain"/>
    <property type="match status" value="1"/>
</dbReference>
<evidence type="ECO:0000256" key="1">
    <source>
        <dbReference type="ARBA" id="ARBA00006209"/>
    </source>
</evidence>
<dbReference type="Pfam" id="PF00613">
    <property type="entry name" value="PI3Ka"/>
    <property type="match status" value="1"/>
</dbReference>
<dbReference type="InterPro" id="IPR001263">
    <property type="entry name" value="PI3K_accessory_dom"/>
</dbReference>
<dbReference type="SMART" id="SM00146">
    <property type="entry name" value="PI3Kc"/>
    <property type="match status" value="1"/>
</dbReference>
<dbReference type="Pfam" id="PF19274">
    <property type="entry name" value="PI4K_N"/>
    <property type="match status" value="1"/>
</dbReference>
<organism evidence="7 8">
    <name type="scientific">Phaeomoniella chlamydospora</name>
    <name type="common">Phaeoacremonium chlamydosporum</name>
    <dbReference type="NCBI Taxonomy" id="158046"/>
    <lineage>
        <taxon>Eukaryota</taxon>
        <taxon>Fungi</taxon>
        <taxon>Dikarya</taxon>
        <taxon>Ascomycota</taxon>
        <taxon>Pezizomycotina</taxon>
        <taxon>Eurotiomycetes</taxon>
        <taxon>Chaetothyriomycetidae</taxon>
        <taxon>Phaeomoniellales</taxon>
        <taxon>Phaeomoniellaceae</taxon>
        <taxon>Phaeomoniella</taxon>
    </lineage>
</organism>
<dbReference type="PANTHER" id="PTHR10048:SF15">
    <property type="entry name" value="PHOSPHATIDYLINOSITOL 4-KINASE ALPHA"/>
    <property type="match status" value="1"/>
</dbReference>
<dbReference type="PROSITE" id="PS51545">
    <property type="entry name" value="PIK_HELICAL"/>
    <property type="match status" value="1"/>
</dbReference>
<dbReference type="GO" id="GO:0140504">
    <property type="term" value="P:microlipophagy"/>
    <property type="evidence" value="ECO:0007669"/>
    <property type="project" value="EnsemblFungi"/>
</dbReference>
<name>A0A0G2E2X4_PHACM</name>
<dbReference type="EC" id="2.7.1.67" evidence="2"/>
<reference evidence="7 8" key="2">
    <citation type="submission" date="2015-05" db="EMBL/GenBank/DDBJ databases">
        <authorList>
            <person name="Morales-Cruz A."/>
            <person name="Amrine K.C."/>
            <person name="Cantu D."/>
        </authorList>
    </citation>
    <scope>NUCLEOTIDE SEQUENCE [LARGE SCALE GENOMIC DNA]</scope>
    <source>
        <strain evidence="7">UCRPC4</strain>
    </source>
</reference>
<dbReference type="GO" id="GO:0048015">
    <property type="term" value="P:phosphatidylinositol-mediated signaling"/>
    <property type="evidence" value="ECO:0007669"/>
    <property type="project" value="TreeGrafter"/>
</dbReference>
<keyword evidence="8" id="KW-1185">Reference proteome</keyword>
<dbReference type="Gene3D" id="3.30.1010.10">
    <property type="entry name" value="Phosphatidylinositol 3-kinase Catalytic Subunit, Chain A, domain 4"/>
    <property type="match status" value="1"/>
</dbReference>
<dbReference type="GO" id="GO:0004430">
    <property type="term" value="F:1-phosphatidylinositol 4-kinase activity"/>
    <property type="evidence" value="ECO:0007669"/>
    <property type="project" value="UniProtKB-EC"/>
</dbReference>
<dbReference type="GO" id="GO:0060237">
    <property type="term" value="P:regulation of fungal-type cell wall organization"/>
    <property type="evidence" value="ECO:0007669"/>
    <property type="project" value="EnsemblFungi"/>
</dbReference>
<dbReference type="InterPro" id="IPR018936">
    <property type="entry name" value="PI3/4_kinase_CS"/>
</dbReference>
<dbReference type="Proteomes" id="UP000053317">
    <property type="component" value="Unassembled WGS sequence"/>
</dbReference>
<evidence type="ECO:0000313" key="7">
    <source>
        <dbReference type="EMBL" id="KKY17387.1"/>
    </source>
</evidence>
<dbReference type="InterPro" id="IPR000403">
    <property type="entry name" value="PI3/4_kinase_cat_dom"/>
</dbReference>
<keyword evidence="4 7" id="KW-0418">Kinase</keyword>
<dbReference type="GO" id="GO:0006995">
    <property type="term" value="P:cellular response to nitrogen starvation"/>
    <property type="evidence" value="ECO:0007669"/>
    <property type="project" value="EnsemblFungi"/>
</dbReference>
<dbReference type="GO" id="GO:0005737">
    <property type="term" value="C:cytoplasm"/>
    <property type="evidence" value="ECO:0007669"/>
    <property type="project" value="TreeGrafter"/>
</dbReference>
<gene>
    <name evidence="7" type="ORF">UCRPC4_g05631</name>
</gene>
<dbReference type="FunFam" id="1.25.40.70:FF:000011">
    <property type="entry name" value="Phosphatidylinositol 4-kinase alpha"/>
    <property type="match status" value="1"/>
</dbReference>
<dbReference type="InterPro" id="IPR015433">
    <property type="entry name" value="PI3/4_kinase"/>
</dbReference>
<evidence type="ECO:0000256" key="4">
    <source>
        <dbReference type="ARBA" id="ARBA00022777"/>
    </source>
</evidence>
<comment type="caution">
    <text evidence="7">The sequence shown here is derived from an EMBL/GenBank/DDBJ whole genome shotgun (WGS) entry which is preliminary data.</text>
</comment>
<dbReference type="CDD" id="cd05167">
    <property type="entry name" value="PI4Kc_III_alpha"/>
    <property type="match status" value="1"/>
</dbReference>
<dbReference type="InterPro" id="IPR016024">
    <property type="entry name" value="ARM-type_fold"/>
</dbReference>
<dbReference type="PROSITE" id="PS00915">
    <property type="entry name" value="PI3_4_KINASE_1"/>
    <property type="match status" value="1"/>
</dbReference>
<dbReference type="GO" id="GO:0046854">
    <property type="term" value="P:phosphatidylinositol phosphate biosynthetic process"/>
    <property type="evidence" value="ECO:0007669"/>
    <property type="project" value="EnsemblFungi"/>
</dbReference>
<dbReference type="OrthoDB" id="10264149at2759"/>
<dbReference type="FunFam" id="1.10.1070.11:FF:000022">
    <property type="entry name" value="Phosphatidylinositol 4-kinase stt4"/>
    <property type="match status" value="1"/>
</dbReference>
<reference evidence="7 8" key="1">
    <citation type="submission" date="2015-05" db="EMBL/GenBank/DDBJ databases">
        <title>Distinctive expansion of gene families associated with plant cell wall degradation and secondary metabolism in the genomes of grapevine trunk pathogens.</title>
        <authorList>
            <person name="Lawrence D.P."/>
            <person name="Travadon R."/>
            <person name="Rolshausen P.E."/>
            <person name="Baumgartner K."/>
        </authorList>
    </citation>
    <scope>NUCLEOTIDE SEQUENCE [LARGE SCALE GENOMIC DNA]</scope>
    <source>
        <strain evidence="7">UCRPC4</strain>
    </source>
</reference>
<comment type="similarity">
    <text evidence="1">Belongs to the PI3/PI4-kinase family. Type III PI4K subfamily.</text>
</comment>
<dbReference type="InterPro" id="IPR045495">
    <property type="entry name" value="PI4K_N"/>
</dbReference>
<evidence type="ECO:0000256" key="2">
    <source>
        <dbReference type="ARBA" id="ARBA00012169"/>
    </source>
</evidence>
<keyword evidence="3" id="KW-0808">Transferase</keyword>
<dbReference type="Pfam" id="PF00454">
    <property type="entry name" value="PI3_PI4_kinase"/>
    <property type="match status" value="1"/>
</dbReference>
<dbReference type="SUPFAM" id="SSF48371">
    <property type="entry name" value="ARM repeat"/>
    <property type="match status" value="1"/>
</dbReference>
<dbReference type="EMBL" id="LCWF01000147">
    <property type="protein sequence ID" value="KKY17387.1"/>
    <property type="molecule type" value="Genomic_DNA"/>
</dbReference>
<dbReference type="InterPro" id="IPR042236">
    <property type="entry name" value="PI3K_accessory_sf"/>
</dbReference>
<dbReference type="PROSITE" id="PS00916">
    <property type="entry name" value="PI3_4_KINASE_2"/>
    <property type="match status" value="1"/>
</dbReference>
<dbReference type="SUPFAM" id="SSF56112">
    <property type="entry name" value="Protein kinase-like (PK-like)"/>
    <property type="match status" value="1"/>
</dbReference>
<feature type="domain" description="PIK helical" evidence="6">
    <location>
        <begin position="1315"/>
        <end position="1490"/>
    </location>
</feature>
<dbReference type="GO" id="GO:0005886">
    <property type="term" value="C:plasma membrane"/>
    <property type="evidence" value="ECO:0007669"/>
    <property type="project" value="EnsemblFungi"/>
</dbReference>
<protein>
    <recommendedName>
        <fullName evidence="2">1-phosphatidylinositol 4-kinase</fullName>
        <ecNumber evidence="2">2.7.1.67</ecNumber>
    </recommendedName>
</protein>
<dbReference type="InterPro" id="IPR036940">
    <property type="entry name" value="PI3/4_kinase_cat_sf"/>
</dbReference>
<feature type="domain" description="PI3K/PI4K catalytic" evidence="5">
    <location>
        <begin position="1597"/>
        <end position="1877"/>
    </location>
</feature>
<dbReference type="GO" id="GO:0000422">
    <property type="term" value="P:autophagy of mitochondrion"/>
    <property type="evidence" value="ECO:0007669"/>
    <property type="project" value="EnsemblFungi"/>
</dbReference>
<evidence type="ECO:0000259" key="5">
    <source>
        <dbReference type="PROSITE" id="PS50290"/>
    </source>
</evidence>
<accession>A0A0G2E2X4</accession>
<dbReference type="Gene3D" id="1.25.40.70">
    <property type="entry name" value="Phosphatidylinositol 3-kinase, accessory domain (PIK)"/>
    <property type="match status" value="1"/>
</dbReference>
<dbReference type="SMART" id="SM00145">
    <property type="entry name" value="PI3Ka"/>
    <property type="match status" value="1"/>
</dbReference>
<evidence type="ECO:0000256" key="3">
    <source>
        <dbReference type="ARBA" id="ARBA00022679"/>
    </source>
</evidence>
<dbReference type="PROSITE" id="PS50290">
    <property type="entry name" value="PI3_4_KINASE_3"/>
    <property type="match status" value="1"/>
</dbReference>
<dbReference type="GO" id="GO:0061909">
    <property type="term" value="P:autophagosome-lysosome fusion"/>
    <property type="evidence" value="ECO:0007669"/>
    <property type="project" value="EnsemblFungi"/>
</dbReference>
<evidence type="ECO:0000313" key="8">
    <source>
        <dbReference type="Proteomes" id="UP000053317"/>
    </source>
</evidence>